<sequence length="349" mass="38340">MYGKERMVGVMDSIINRFTGHKRSESYPFNRVDIGLAFRDDALEELDSPVAFSLRAAALNYALHGRATSFDAHSRALVGMGAAVYGRDVTVARIYEPLIILNLARWLLNSRSYSVTGRVFKQKMEKSSLPLSDTAFIEGLAACLRDLFGSASPASMQAALDFAGRPPTWAHGPARLVVPQLSHHRSPFAPYAHGTDVLAHTADTPDDVFRWLENASHPFLIPDPGFGPALLCVVELADRQRMLLSVDARVFREHTPASAALCLFVTRSSTKRTPTAARACLLPLRDSHLRLLVGGDLRPPRRPGTTSCSSCASRARTVPARRSTRRQRPSMPLTCSSNRGPSSLRCRMC</sequence>
<gene>
    <name evidence="2" type="ORF">AURDEDRAFT_117024</name>
</gene>
<reference evidence="3" key="1">
    <citation type="journal article" date="2012" name="Science">
        <title>The Paleozoic origin of enzymatic lignin decomposition reconstructed from 31 fungal genomes.</title>
        <authorList>
            <person name="Floudas D."/>
            <person name="Binder M."/>
            <person name="Riley R."/>
            <person name="Barry K."/>
            <person name="Blanchette R.A."/>
            <person name="Henrissat B."/>
            <person name="Martinez A.T."/>
            <person name="Otillar R."/>
            <person name="Spatafora J.W."/>
            <person name="Yadav J.S."/>
            <person name="Aerts A."/>
            <person name="Benoit I."/>
            <person name="Boyd A."/>
            <person name="Carlson A."/>
            <person name="Copeland A."/>
            <person name="Coutinho P.M."/>
            <person name="de Vries R.P."/>
            <person name="Ferreira P."/>
            <person name="Findley K."/>
            <person name="Foster B."/>
            <person name="Gaskell J."/>
            <person name="Glotzer D."/>
            <person name="Gorecki P."/>
            <person name="Heitman J."/>
            <person name="Hesse C."/>
            <person name="Hori C."/>
            <person name="Igarashi K."/>
            <person name="Jurgens J.A."/>
            <person name="Kallen N."/>
            <person name="Kersten P."/>
            <person name="Kohler A."/>
            <person name="Kuees U."/>
            <person name="Kumar T.K.A."/>
            <person name="Kuo A."/>
            <person name="LaButti K."/>
            <person name="Larrondo L.F."/>
            <person name="Lindquist E."/>
            <person name="Ling A."/>
            <person name="Lombard V."/>
            <person name="Lucas S."/>
            <person name="Lundell T."/>
            <person name="Martin R."/>
            <person name="McLaughlin D.J."/>
            <person name="Morgenstern I."/>
            <person name="Morin E."/>
            <person name="Murat C."/>
            <person name="Nagy L.G."/>
            <person name="Nolan M."/>
            <person name="Ohm R.A."/>
            <person name="Patyshakuliyeva A."/>
            <person name="Rokas A."/>
            <person name="Ruiz-Duenas F.J."/>
            <person name="Sabat G."/>
            <person name="Salamov A."/>
            <person name="Samejima M."/>
            <person name="Schmutz J."/>
            <person name="Slot J.C."/>
            <person name="St John F."/>
            <person name="Stenlid J."/>
            <person name="Sun H."/>
            <person name="Sun S."/>
            <person name="Syed K."/>
            <person name="Tsang A."/>
            <person name="Wiebenga A."/>
            <person name="Young D."/>
            <person name="Pisabarro A."/>
            <person name="Eastwood D.C."/>
            <person name="Martin F."/>
            <person name="Cullen D."/>
            <person name="Grigoriev I.V."/>
            <person name="Hibbett D.S."/>
        </authorList>
    </citation>
    <scope>NUCLEOTIDE SEQUENCE [LARGE SCALE GENOMIC DNA]</scope>
    <source>
        <strain evidence="3">TFB10046</strain>
    </source>
</reference>
<proteinExistence type="predicted"/>
<organism evidence="2 3">
    <name type="scientific">Auricularia subglabra (strain TFB-10046 / SS5)</name>
    <name type="common">White-rot fungus</name>
    <name type="synonym">Auricularia delicata (strain TFB10046)</name>
    <dbReference type="NCBI Taxonomy" id="717982"/>
    <lineage>
        <taxon>Eukaryota</taxon>
        <taxon>Fungi</taxon>
        <taxon>Dikarya</taxon>
        <taxon>Basidiomycota</taxon>
        <taxon>Agaricomycotina</taxon>
        <taxon>Agaricomycetes</taxon>
        <taxon>Auriculariales</taxon>
        <taxon>Auriculariaceae</taxon>
        <taxon>Auricularia</taxon>
    </lineage>
</organism>
<protein>
    <submittedName>
        <fullName evidence="2">Uncharacterized protein</fullName>
    </submittedName>
</protein>
<dbReference type="AlphaFoldDB" id="J0WV15"/>
<evidence type="ECO:0000256" key="1">
    <source>
        <dbReference type="SAM" id="MobiDB-lite"/>
    </source>
</evidence>
<accession>J0WV15</accession>
<dbReference type="OrthoDB" id="2393824at2759"/>
<evidence type="ECO:0000313" key="3">
    <source>
        <dbReference type="Proteomes" id="UP000006514"/>
    </source>
</evidence>
<dbReference type="KEGG" id="adl:AURDEDRAFT_117024"/>
<dbReference type="Proteomes" id="UP000006514">
    <property type="component" value="Unassembled WGS sequence"/>
</dbReference>
<name>J0WV15_AURST</name>
<dbReference type="EMBL" id="JH687855">
    <property type="protein sequence ID" value="EJD36725.1"/>
    <property type="molecule type" value="Genomic_DNA"/>
</dbReference>
<evidence type="ECO:0000313" key="2">
    <source>
        <dbReference type="EMBL" id="EJD36725.1"/>
    </source>
</evidence>
<keyword evidence="3" id="KW-1185">Reference proteome</keyword>
<dbReference type="InParanoid" id="J0WV15"/>
<feature type="region of interest" description="Disordered" evidence="1">
    <location>
        <begin position="318"/>
        <end position="341"/>
    </location>
</feature>